<comment type="similarity">
    <text evidence="6">Belongs to the RbsD / FucU family. RbsD subfamily.</text>
</comment>
<feature type="active site" description="Proton donor" evidence="6">
    <location>
        <position position="20"/>
    </location>
</feature>
<keyword evidence="5 6" id="KW-0119">Carbohydrate metabolism</keyword>
<evidence type="ECO:0000256" key="5">
    <source>
        <dbReference type="ARBA" id="ARBA00023277"/>
    </source>
</evidence>
<dbReference type="SUPFAM" id="SSF102546">
    <property type="entry name" value="RbsD-like"/>
    <property type="match status" value="1"/>
</dbReference>
<name>A0ABU6MN20_9BACI</name>
<keyword evidence="8" id="KW-1185">Reference proteome</keyword>
<evidence type="ECO:0000256" key="6">
    <source>
        <dbReference type="HAMAP-Rule" id="MF_01661"/>
    </source>
</evidence>
<dbReference type="PANTHER" id="PTHR37831">
    <property type="entry name" value="D-RIBOSE PYRANASE"/>
    <property type="match status" value="1"/>
</dbReference>
<dbReference type="Gene3D" id="3.40.1650.10">
    <property type="entry name" value="RbsD-like domain"/>
    <property type="match status" value="1"/>
</dbReference>
<reference evidence="7 8" key="1">
    <citation type="submission" date="2023-03" db="EMBL/GenBank/DDBJ databases">
        <title>Bacillus Genome Sequencing.</title>
        <authorList>
            <person name="Dunlap C."/>
        </authorList>
    </citation>
    <scope>NUCLEOTIDE SEQUENCE [LARGE SCALE GENOMIC DNA]</scope>
    <source>
        <strain evidence="7 8">B-23453</strain>
    </source>
</reference>
<dbReference type="NCBIfam" id="NF008761">
    <property type="entry name" value="PRK11797.1"/>
    <property type="match status" value="1"/>
</dbReference>
<feature type="binding site" evidence="6">
    <location>
        <position position="28"/>
    </location>
    <ligand>
        <name>substrate</name>
    </ligand>
</feature>
<dbReference type="InterPro" id="IPR007721">
    <property type="entry name" value="RbsD_FucU"/>
</dbReference>
<comment type="catalytic activity">
    <reaction evidence="1 6">
        <text>beta-D-ribopyranose = beta-D-ribofuranose</text>
        <dbReference type="Rhea" id="RHEA:25432"/>
        <dbReference type="ChEBI" id="CHEBI:27476"/>
        <dbReference type="ChEBI" id="CHEBI:47002"/>
        <dbReference type="EC" id="5.4.99.62"/>
    </reaction>
</comment>
<feature type="binding site" evidence="6">
    <location>
        <begin position="119"/>
        <end position="121"/>
    </location>
    <ligand>
        <name>substrate</name>
    </ligand>
</feature>
<dbReference type="RefSeq" id="WP_066264229.1">
    <property type="nucleotide sequence ID" value="NZ_JARMAB010000040.1"/>
</dbReference>
<accession>A0ABU6MN20</accession>
<dbReference type="EMBL" id="JARMAB010000040">
    <property type="protein sequence ID" value="MED1205709.1"/>
    <property type="molecule type" value="Genomic_DNA"/>
</dbReference>
<dbReference type="GO" id="GO:0062193">
    <property type="term" value="F:D-ribose pyranase activity"/>
    <property type="evidence" value="ECO:0007669"/>
    <property type="project" value="UniProtKB-EC"/>
</dbReference>
<protein>
    <recommendedName>
        <fullName evidence="2 6">D-ribose pyranase</fullName>
        <ecNumber evidence="2 6">5.4.99.62</ecNumber>
    </recommendedName>
</protein>
<comment type="subcellular location">
    <subcellularLocation>
        <location evidence="6">Cytoplasm</location>
    </subcellularLocation>
</comment>
<evidence type="ECO:0000256" key="1">
    <source>
        <dbReference type="ARBA" id="ARBA00000223"/>
    </source>
</evidence>
<keyword evidence="3 6" id="KW-0963">Cytoplasm</keyword>
<feature type="binding site" evidence="6">
    <location>
        <position position="97"/>
    </location>
    <ligand>
        <name>substrate</name>
    </ligand>
</feature>
<dbReference type="Proteomes" id="UP001341444">
    <property type="component" value="Unassembled WGS sequence"/>
</dbReference>
<comment type="function">
    <text evidence="6">Catalyzes the interconversion of beta-pyran and beta-furan forms of D-ribose.</text>
</comment>
<organism evidence="7 8">
    <name type="scientific">Heyndrickxia acidicola</name>
    <dbReference type="NCBI Taxonomy" id="209389"/>
    <lineage>
        <taxon>Bacteria</taxon>
        <taxon>Bacillati</taxon>
        <taxon>Bacillota</taxon>
        <taxon>Bacilli</taxon>
        <taxon>Bacillales</taxon>
        <taxon>Bacillaceae</taxon>
        <taxon>Heyndrickxia</taxon>
    </lineage>
</organism>
<evidence type="ECO:0000256" key="2">
    <source>
        <dbReference type="ARBA" id="ARBA00012862"/>
    </source>
</evidence>
<dbReference type="InterPro" id="IPR023064">
    <property type="entry name" value="D-ribose_pyranase"/>
</dbReference>
<comment type="pathway">
    <text evidence="6">Carbohydrate metabolism; D-ribose degradation; D-ribose 5-phosphate from beta-D-ribopyranose: step 1/2.</text>
</comment>
<comment type="caution">
    <text evidence="7">The sequence shown here is derived from an EMBL/GenBank/DDBJ whole genome shotgun (WGS) entry which is preliminary data.</text>
</comment>
<dbReference type="HAMAP" id="MF_01661">
    <property type="entry name" value="D_rib_pyranase"/>
    <property type="match status" value="1"/>
</dbReference>
<gene>
    <name evidence="6 7" type="primary">rbsD</name>
    <name evidence="7" type="ORF">P4T90_21980</name>
</gene>
<dbReference type="InterPro" id="IPR023750">
    <property type="entry name" value="RbsD-like_sf"/>
</dbReference>
<keyword evidence="4 6" id="KW-0413">Isomerase</keyword>
<comment type="subunit">
    <text evidence="6">Homodecamer.</text>
</comment>
<evidence type="ECO:0000256" key="4">
    <source>
        <dbReference type="ARBA" id="ARBA00023235"/>
    </source>
</evidence>
<evidence type="ECO:0000313" key="7">
    <source>
        <dbReference type="EMBL" id="MED1205709.1"/>
    </source>
</evidence>
<evidence type="ECO:0000313" key="8">
    <source>
        <dbReference type="Proteomes" id="UP001341444"/>
    </source>
</evidence>
<sequence length="130" mass="14383">MKKTGMLNSSISKVLSDLGHTDWIVIGDAGLPIPDGIPKIDLALTIGVPDFVSVVRAVHADMVVEKIFAAEEMEKNNPHQQEFLEKEFPNLIEYIPHEAFKQMTSKVKAFIRTGEATPYSNCILQAGVIF</sequence>
<dbReference type="EC" id="5.4.99.62" evidence="2 6"/>
<dbReference type="Pfam" id="PF05025">
    <property type="entry name" value="RbsD_FucU"/>
    <property type="match status" value="1"/>
</dbReference>
<dbReference type="PANTHER" id="PTHR37831:SF1">
    <property type="entry name" value="D-RIBOSE PYRANASE"/>
    <property type="match status" value="1"/>
</dbReference>
<proteinExistence type="inferred from homology"/>
<evidence type="ECO:0000256" key="3">
    <source>
        <dbReference type="ARBA" id="ARBA00022490"/>
    </source>
</evidence>